<dbReference type="GO" id="GO:0005525">
    <property type="term" value="F:GTP binding"/>
    <property type="evidence" value="ECO:0007669"/>
    <property type="project" value="InterPro"/>
</dbReference>
<dbReference type="Pfam" id="PF01926">
    <property type="entry name" value="MMR_HSR1"/>
    <property type="match status" value="1"/>
</dbReference>
<feature type="domain" description="G" evidence="1">
    <location>
        <begin position="64"/>
        <end position="208"/>
    </location>
</feature>
<name>M4A692_XIPMA</name>
<dbReference type="RefSeq" id="XP_014327867.2">
    <property type="nucleotide sequence ID" value="XM_014472381.2"/>
</dbReference>
<proteinExistence type="predicted"/>
<dbReference type="STRING" id="8083.ENSXMAP00000009986"/>
<organism evidence="2 3">
    <name type="scientific">Xiphophorus maculatus</name>
    <name type="common">Southern platyfish</name>
    <name type="synonym">Platypoecilus maculatus</name>
    <dbReference type="NCBI Taxonomy" id="8083"/>
    <lineage>
        <taxon>Eukaryota</taxon>
        <taxon>Metazoa</taxon>
        <taxon>Chordata</taxon>
        <taxon>Craniata</taxon>
        <taxon>Vertebrata</taxon>
        <taxon>Euteleostomi</taxon>
        <taxon>Actinopterygii</taxon>
        <taxon>Neopterygii</taxon>
        <taxon>Teleostei</taxon>
        <taxon>Neoteleostei</taxon>
        <taxon>Acanthomorphata</taxon>
        <taxon>Ovalentaria</taxon>
        <taxon>Atherinomorphae</taxon>
        <taxon>Cyprinodontiformes</taxon>
        <taxon>Poeciliidae</taxon>
        <taxon>Poeciliinae</taxon>
        <taxon>Xiphophorus</taxon>
    </lineage>
</organism>
<dbReference type="AlphaFoldDB" id="M4A692"/>
<protein>
    <submittedName>
        <fullName evidence="2">Interferon-induced protein 44-like</fullName>
    </submittedName>
</protein>
<dbReference type="Ensembl" id="ENSXMAT00000010000.2">
    <property type="protein sequence ID" value="ENSXMAP00000009986.2"/>
    <property type="gene ID" value="ENSXMAG00000009973.2"/>
</dbReference>
<sequence>MANLFRNIWSIFSRTRSLPPNPPNPPPPPLLDEPWLKLNWGDRENDLQFINNYKPKGEGHHQFRILLHGPVGAGKSSFINSVISALEAKISHRAFANTGQSSFTNEYKMYSIKKGNQGEMYPFVLNDMMGLKNLGRKYRRVYEKDMKMAMKGHIQDGYTFNPESALSKNNPLHYNKNPTINDKVHILVSVIDADSVNRLDKSVVEIIQDIRDEATELGIPHVAILTKIDEVHPEINKDVKNFCRSQELQKKVKDLSNLVGIPQNCIFPLKNYHSEMMLNDDMDALILKILRRIIEIGDEKLSS</sequence>
<dbReference type="GeneID" id="102229102"/>
<dbReference type="GeneTree" id="ENSGT00940000160560"/>
<keyword evidence="3" id="KW-1185">Reference proteome</keyword>
<reference evidence="2" key="3">
    <citation type="submission" date="2025-08" db="UniProtKB">
        <authorList>
            <consortium name="Ensembl"/>
        </authorList>
    </citation>
    <scope>IDENTIFICATION</scope>
    <source>
        <strain evidence="2">JP 163 A</strain>
    </source>
</reference>
<dbReference type="HOGENOM" id="CLU_049888_1_1_1"/>
<dbReference type="OrthoDB" id="25620at2759"/>
<evidence type="ECO:0000259" key="1">
    <source>
        <dbReference type="Pfam" id="PF01926"/>
    </source>
</evidence>
<dbReference type="InterPro" id="IPR027417">
    <property type="entry name" value="P-loop_NTPase"/>
</dbReference>
<reference evidence="2" key="4">
    <citation type="submission" date="2025-09" db="UniProtKB">
        <authorList>
            <consortium name="Ensembl"/>
        </authorList>
    </citation>
    <scope>IDENTIFICATION</scope>
    <source>
        <strain evidence="2">JP 163 A</strain>
    </source>
</reference>
<evidence type="ECO:0000313" key="2">
    <source>
        <dbReference type="Ensembl" id="ENSXMAP00000009986.2"/>
    </source>
</evidence>
<dbReference type="KEGG" id="xma:102229102"/>
<dbReference type="InParanoid" id="M4A692"/>
<accession>M4A692</accession>
<reference evidence="3" key="2">
    <citation type="journal article" date="2013" name="Nat. Genet.">
        <title>The genome of the platyfish, Xiphophorus maculatus, provides insights into evolutionary adaptation and several complex traits.</title>
        <authorList>
            <person name="Schartl M."/>
            <person name="Walter R.B."/>
            <person name="Shen Y."/>
            <person name="Garcia T."/>
            <person name="Catchen J."/>
            <person name="Amores A."/>
            <person name="Braasch I."/>
            <person name="Chalopin D."/>
            <person name="Volff J.N."/>
            <person name="Lesch K.P."/>
            <person name="Bisazza A."/>
            <person name="Minx P."/>
            <person name="Hillier L."/>
            <person name="Wilson R.K."/>
            <person name="Fuerstenberg S."/>
            <person name="Boore J."/>
            <person name="Searle S."/>
            <person name="Postlethwait J.H."/>
            <person name="Warren W.C."/>
        </authorList>
    </citation>
    <scope>NUCLEOTIDE SEQUENCE [LARGE SCALE GENOMIC DNA]</scope>
    <source>
        <strain evidence="3">JP 163 A</strain>
    </source>
</reference>
<reference evidence="3" key="1">
    <citation type="submission" date="2012-01" db="EMBL/GenBank/DDBJ databases">
        <authorList>
            <person name="Walter R."/>
            <person name="Schartl M."/>
            <person name="Warren W."/>
        </authorList>
    </citation>
    <scope>NUCLEOTIDE SEQUENCE [LARGE SCALE GENOMIC DNA]</scope>
    <source>
        <strain evidence="3">JP 163 A</strain>
    </source>
</reference>
<dbReference type="GO" id="GO:0006955">
    <property type="term" value="P:immune response"/>
    <property type="evidence" value="ECO:0007669"/>
    <property type="project" value="TreeGrafter"/>
</dbReference>
<evidence type="ECO:0000313" key="3">
    <source>
        <dbReference type="Proteomes" id="UP000002852"/>
    </source>
</evidence>
<dbReference type="PANTHER" id="PTHR14241">
    <property type="entry name" value="INTERFERON-INDUCED PROTEIN 44"/>
    <property type="match status" value="1"/>
</dbReference>
<dbReference type="OMA" id="NYNVIFP"/>
<dbReference type="SUPFAM" id="SSF52540">
    <property type="entry name" value="P-loop containing nucleoside triphosphate hydrolases"/>
    <property type="match status" value="1"/>
</dbReference>
<dbReference type="Proteomes" id="UP000002852">
    <property type="component" value="Unassembled WGS sequence"/>
</dbReference>
<dbReference type="PANTHER" id="PTHR14241:SF1">
    <property type="entry name" value="INTERFERON-INDUCED PROTEIN 44-RELATED"/>
    <property type="match status" value="1"/>
</dbReference>
<dbReference type="eggNOG" id="ENOG502S0VM">
    <property type="taxonomic scope" value="Eukaryota"/>
</dbReference>
<dbReference type="Gene3D" id="3.40.50.300">
    <property type="entry name" value="P-loop containing nucleotide triphosphate hydrolases"/>
    <property type="match status" value="1"/>
</dbReference>
<dbReference type="InterPro" id="IPR006073">
    <property type="entry name" value="GTP-bd"/>
</dbReference>